<evidence type="ECO:0000313" key="2">
    <source>
        <dbReference type="EMBL" id="CAF4693584.1"/>
    </source>
</evidence>
<dbReference type="EMBL" id="CAJOBJ010160019">
    <property type="protein sequence ID" value="CAF4842122.1"/>
    <property type="molecule type" value="Genomic_DNA"/>
</dbReference>
<dbReference type="Proteomes" id="UP000676336">
    <property type="component" value="Unassembled WGS sequence"/>
</dbReference>
<dbReference type="Proteomes" id="UP000681967">
    <property type="component" value="Unassembled WGS sequence"/>
</dbReference>
<sequence length="65" mass="7248">MATRTSTRSTKAVKFVDSAESDEDDDLDKSSVLPINSVSKKPRGRPPKSRRSQPNDDEEWVGVNE</sequence>
<feature type="region of interest" description="Disordered" evidence="1">
    <location>
        <begin position="1"/>
        <end position="65"/>
    </location>
</feature>
<feature type="compositionally biased region" description="Basic residues" evidence="1">
    <location>
        <begin position="40"/>
        <end position="51"/>
    </location>
</feature>
<reference evidence="3" key="1">
    <citation type="submission" date="2021-02" db="EMBL/GenBank/DDBJ databases">
        <authorList>
            <person name="Nowell W R."/>
        </authorList>
    </citation>
    <scope>NUCLEOTIDE SEQUENCE</scope>
</reference>
<evidence type="ECO:0000313" key="4">
    <source>
        <dbReference type="EMBL" id="CAF4964025.1"/>
    </source>
</evidence>
<dbReference type="EMBL" id="CAJOBI010191892">
    <property type="protein sequence ID" value="CAF4964025.1"/>
    <property type="molecule type" value="Genomic_DNA"/>
</dbReference>
<gene>
    <name evidence="2" type="ORF">BYL167_LOCUS43814</name>
    <name evidence="3" type="ORF">GIL414_LOCUS48975</name>
    <name evidence="4" type="ORF">SMN809_LOCUS54779</name>
</gene>
<organism evidence="3 5">
    <name type="scientific">Rotaria magnacalcarata</name>
    <dbReference type="NCBI Taxonomy" id="392030"/>
    <lineage>
        <taxon>Eukaryota</taxon>
        <taxon>Metazoa</taxon>
        <taxon>Spiralia</taxon>
        <taxon>Gnathifera</taxon>
        <taxon>Rotifera</taxon>
        <taxon>Eurotatoria</taxon>
        <taxon>Bdelloidea</taxon>
        <taxon>Philodinida</taxon>
        <taxon>Philodinidae</taxon>
        <taxon>Rotaria</taxon>
    </lineage>
</organism>
<evidence type="ECO:0000313" key="5">
    <source>
        <dbReference type="Proteomes" id="UP000681720"/>
    </source>
</evidence>
<evidence type="ECO:0000313" key="3">
    <source>
        <dbReference type="EMBL" id="CAF4842122.1"/>
    </source>
</evidence>
<name>A0A8S3BLP3_9BILA</name>
<dbReference type="Proteomes" id="UP000681720">
    <property type="component" value="Unassembled WGS sequence"/>
</dbReference>
<accession>A0A8S3BLP3</accession>
<feature type="non-terminal residue" evidence="3">
    <location>
        <position position="65"/>
    </location>
</feature>
<feature type="compositionally biased region" description="Polar residues" evidence="1">
    <location>
        <begin position="1"/>
        <end position="10"/>
    </location>
</feature>
<protein>
    <submittedName>
        <fullName evidence="3">Uncharacterized protein</fullName>
    </submittedName>
</protein>
<dbReference type="AlphaFoldDB" id="A0A8S3BLP3"/>
<comment type="caution">
    <text evidence="3">The sequence shown here is derived from an EMBL/GenBank/DDBJ whole genome shotgun (WGS) entry which is preliminary data.</text>
</comment>
<evidence type="ECO:0000256" key="1">
    <source>
        <dbReference type="SAM" id="MobiDB-lite"/>
    </source>
</evidence>
<proteinExistence type="predicted"/>
<dbReference type="EMBL" id="CAJOBH010117455">
    <property type="protein sequence ID" value="CAF4693584.1"/>
    <property type="molecule type" value="Genomic_DNA"/>
</dbReference>
<feature type="compositionally biased region" description="Acidic residues" evidence="1">
    <location>
        <begin position="55"/>
        <end position="65"/>
    </location>
</feature>